<protein>
    <submittedName>
        <fullName evidence="4">Uncharacterized protein</fullName>
    </submittedName>
</protein>
<dbReference type="PROSITE" id="PS50294">
    <property type="entry name" value="WD_REPEATS_REGION"/>
    <property type="match status" value="1"/>
</dbReference>
<reference evidence="4" key="1">
    <citation type="journal article" date="2014" name="Int. J. Syst. Evol. Microbiol.">
        <title>Complete genome sequence of Corynebacterium casei LMG S-19264T (=DSM 44701T), isolated from a smear-ripened cheese.</title>
        <authorList>
            <consortium name="US DOE Joint Genome Institute (JGI-PGF)"/>
            <person name="Walter F."/>
            <person name="Albersmeier A."/>
            <person name="Kalinowski J."/>
            <person name="Ruckert C."/>
        </authorList>
    </citation>
    <scope>NUCLEOTIDE SEQUENCE</scope>
    <source>
        <strain evidence="4">JCM 19831</strain>
    </source>
</reference>
<dbReference type="InterPro" id="IPR020472">
    <property type="entry name" value="WD40_PAC1"/>
</dbReference>
<organism evidence="4 5">
    <name type="scientific">Dactylosporangium sucinum</name>
    <dbReference type="NCBI Taxonomy" id="1424081"/>
    <lineage>
        <taxon>Bacteria</taxon>
        <taxon>Bacillati</taxon>
        <taxon>Actinomycetota</taxon>
        <taxon>Actinomycetes</taxon>
        <taxon>Micromonosporales</taxon>
        <taxon>Micromonosporaceae</taxon>
        <taxon>Dactylosporangium</taxon>
    </lineage>
</organism>
<keyword evidence="1 3" id="KW-0853">WD repeat</keyword>
<dbReference type="InterPro" id="IPR001680">
    <property type="entry name" value="WD40_rpt"/>
</dbReference>
<dbReference type="InterPro" id="IPR019775">
    <property type="entry name" value="WD40_repeat_CS"/>
</dbReference>
<reference evidence="4" key="2">
    <citation type="submission" date="2020-09" db="EMBL/GenBank/DDBJ databases">
        <authorList>
            <person name="Sun Q."/>
            <person name="Ohkuma M."/>
        </authorList>
    </citation>
    <scope>NUCLEOTIDE SEQUENCE</scope>
    <source>
        <strain evidence="4">JCM 19831</strain>
    </source>
</reference>
<feature type="repeat" description="WD" evidence="3">
    <location>
        <begin position="694"/>
        <end position="737"/>
    </location>
</feature>
<dbReference type="InterPro" id="IPR011047">
    <property type="entry name" value="Quinoprotein_ADH-like_sf"/>
</dbReference>
<dbReference type="AlphaFoldDB" id="A0A917X7X8"/>
<dbReference type="PROSITE" id="PS00678">
    <property type="entry name" value="WD_REPEATS_1"/>
    <property type="match status" value="1"/>
</dbReference>
<evidence type="ECO:0000313" key="5">
    <source>
        <dbReference type="Proteomes" id="UP000642070"/>
    </source>
</evidence>
<dbReference type="PRINTS" id="PR00320">
    <property type="entry name" value="GPROTEINBRPT"/>
</dbReference>
<comment type="caution">
    <text evidence="4">The sequence shown here is derived from an EMBL/GenBank/DDBJ whole genome shotgun (WGS) entry which is preliminary data.</text>
</comment>
<accession>A0A917X7X8</accession>
<gene>
    <name evidence="4" type="ORF">GCM10007977_106500</name>
</gene>
<proteinExistence type="predicted"/>
<keyword evidence="2" id="KW-0677">Repeat</keyword>
<dbReference type="Proteomes" id="UP000642070">
    <property type="component" value="Unassembled WGS sequence"/>
</dbReference>
<evidence type="ECO:0000256" key="2">
    <source>
        <dbReference type="ARBA" id="ARBA00022737"/>
    </source>
</evidence>
<name>A0A917X7X8_9ACTN</name>
<dbReference type="SUPFAM" id="SSF50998">
    <property type="entry name" value="Quinoprotein alcohol dehydrogenase-like"/>
    <property type="match status" value="1"/>
</dbReference>
<dbReference type="SMART" id="SM00320">
    <property type="entry name" value="WD40"/>
    <property type="match status" value="6"/>
</dbReference>
<dbReference type="EMBL" id="BMPI01000111">
    <property type="protein sequence ID" value="GGM87252.1"/>
    <property type="molecule type" value="Genomic_DNA"/>
</dbReference>
<evidence type="ECO:0000256" key="1">
    <source>
        <dbReference type="ARBA" id="ARBA00022574"/>
    </source>
</evidence>
<dbReference type="Gene3D" id="2.130.10.10">
    <property type="entry name" value="YVTN repeat-like/Quinoprotein amine dehydrogenase"/>
    <property type="match status" value="3"/>
</dbReference>
<dbReference type="PANTHER" id="PTHR19879:SF9">
    <property type="entry name" value="TRANSCRIPTION INITIATION FACTOR TFIID SUBUNIT 5"/>
    <property type="match status" value="1"/>
</dbReference>
<sequence>MAAAQTGPDQFADLPQNLDAFALRRQRGEPQHSRVHRVVHDYQAYIPLNPAVKTPQTLEGPRRPRRLTEAAHPRAGQRGDIVHGVSEQRLPSRRPQSARWLTEPAFLVRANRTWVEPLLDRADKEQERLAAAVYRASLDRHRYAPVEERRQLLALDAARYGDRDLSARILATEVAGVLTARWRIDWSTGSQVDHRLRHVLEQEIGVPLTYVGIVAKRGRPTAILTDHNHNVCGWDLVTGAKVAILFGHGRLLTDAFGVVDGRALAVVAERDYRLGVWDLDAGTRVVRLEGPTSVRFDAVAFVRFAGRTAVAAGDALVKLWDLETGARIPVPGFGVRYGSVKIVAFPTVGDRPLAVTSSVHADPPDDASVRLWDVTTGRPVGPPIPIAGQLRDAMTVAVADNRVLAIAKGFGPARTWDLTTGVELTADGGASTIDGTDATDGTGLLAFGRDGDWATTVWEAPRGRQVARIPTGRRYSVRGTRATVVDGRRLVVADGSPGGVWDLGVPRVGDPMTGHTSTVRALAVIQDAGNTLVVSGGDDTTVRFWDLDAGAAARHARVSLTYPVSALVAATRDGHAAVAAACAWDVVLVPVADPTAPMVSLVDRFSEDRNVTALAVGTVDGRTRLLAATEEPAVNAWELPDLADLPDVSTAPDVTVSTMTTTSTSTRTLLMTGNADNTVRVFDLATGEPLGPPLTGHPHPVTAMATAVLDGRTVVLTSGRDGTLRTWDPVAGEPIASFWASYYGVNAIATATIDGTSLAFTGSDDRRVRVWDLANRQQVEPDLCFPWPVHALATAPDGRLVVAYGNEIAVLRPT</sequence>
<dbReference type="PROSITE" id="PS50082">
    <property type="entry name" value="WD_REPEATS_2"/>
    <property type="match status" value="3"/>
</dbReference>
<dbReference type="SUPFAM" id="SSF50978">
    <property type="entry name" value="WD40 repeat-like"/>
    <property type="match status" value="1"/>
</dbReference>
<evidence type="ECO:0000313" key="4">
    <source>
        <dbReference type="EMBL" id="GGM87252.1"/>
    </source>
</evidence>
<dbReference type="InterPro" id="IPR015943">
    <property type="entry name" value="WD40/YVTN_repeat-like_dom_sf"/>
</dbReference>
<dbReference type="PANTHER" id="PTHR19879">
    <property type="entry name" value="TRANSCRIPTION INITIATION FACTOR TFIID"/>
    <property type="match status" value="1"/>
</dbReference>
<feature type="repeat" description="WD" evidence="3">
    <location>
        <begin position="512"/>
        <end position="555"/>
    </location>
</feature>
<feature type="repeat" description="WD" evidence="3">
    <location>
        <begin position="761"/>
        <end position="781"/>
    </location>
</feature>
<dbReference type="Pfam" id="PF00400">
    <property type="entry name" value="WD40"/>
    <property type="match status" value="3"/>
</dbReference>
<keyword evidence="5" id="KW-1185">Reference proteome</keyword>
<dbReference type="InterPro" id="IPR036322">
    <property type="entry name" value="WD40_repeat_dom_sf"/>
</dbReference>
<evidence type="ECO:0000256" key="3">
    <source>
        <dbReference type="PROSITE-ProRule" id="PRU00221"/>
    </source>
</evidence>